<proteinExistence type="predicted"/>
<dbReference type="RefSeq" id="WP_065392668.1">
    <property type="nucleotide sequence ID" value="NZ_JBOFOB010000487.1"/>
</dbReference>
<organism evidence="1 2">
    <name type="scientific">Chryseobacterium artocarpi</name>
    <dbReference type="NCBI Taxonomy" id="1414727"/>
    <lineage>
        <taxon>Bacteria</taxon>
        <taxon>Pseudomonadati</taxon>
        <taxon>Bacteroidota</taxon>
        <taxon>Flavobacteriia</taxon>
        <taxon>Flavobacteriales</taxon>
        <taxon>Weeksellaceae</taxon>
        <taxon>Chryseobacterium group</taxon>
        <taxon>Chryseobacterium</taxon>
    </lineage>
</organism>
<protein>
    <submittedName>
        <fullName evidence="1">Uncharacterized protein</fullName>
    </submittedName>
</protein>
<evidence type="ECO:0000313" key="2">
    <source>
        <dbReference type="Proteomes" id="UP000092651"/>
    </source>
</evidence>
<comment type="caution">
    <text evidence="1">The sequence shown here is derived from an EMBL/GenBank/DDBJ whole genome shotgun (WGS) entry which is preliminary data.</text>
</comment>
<dbReference type="OrthoDB" id="1149023at2"/>
<keyword evidence="2" id="KW-1185">Reference proteome</keyword>
<dbReference type="EMBL" id="MAYH01000001">
    <property type="protein sequence ID" value="OCA76909.1"/>
    <property type="molecule type" value="Genomic_DNA"/>
</dbReference>
<evidence type="ECO:0000313" key="1">
    <source>
        <dbReference type="EMBL" id="OCA76909.1"/>
    </source>
</evidence>
<sequence length="258" mass="29802">MNNPIYNFEIKAFYCLVELTINDVLVFSHYEENGSIWVDWPINQYILDSGIQSFEVKVLPYKDHDTLFEKAQLEIGIHAISESGSERIEVLEKKEVNIPNKAELPFFIQKGPFTATVPYKNTGWKASVDLKKEDEKKLLAEILQWNSKLLNVYTSSDIKEYNVIYGEREKEFATAYYTEYQENTPEVFHSKFKNLTALPKDLYQLVLYADGKLASVKLPTELPGFTFDPKVKDENGLGISLILFFHRKKEGAPLEVIR</sequence>
<name>A0A1B8ZZ93_9FLAO</name>
<accession>A0A1B8ZZ93</accession>
<reference evidence="1 2" key="1">
    <citation type="submission" date="2016-07" db="EMBL/GenBank/DDBJ databases">
        <authorList>
            <person name="Jeong J.-J."/>
            <person name="Kim D.W."/>
            <person name="Sang M.K."/>
            <person name="Choi I.-G."/>
            <person name="Kim K.D."/>
        </authorList>
    </citation>
    <scope>NUCLEOTIDE SEQUENCE [LARGE SCALE GENOMIC DNA]</scope>
    <source>
        <strain evidence="1 2">UTM-3</strain>
    </source>
</reference>
<dbReference type="Proteomes" id="UP000092651">
    <property type="component" value="Unassembled WGS sequence"/>
</dbReference>
<gene>
    <name evidence="1" type="ORF">BBI01_00130</name>
</gene>
<dbReference type="AlphaFoldDB" id="A0A1B8ZZ93"/>